<evidence type="ECO:0000256" key="2">
    <source>
        <dbReference type="ARBA" id="ARBA00007947"/>
    </source>
</evidence>
<dbReference type="EC" id="2.3.1.157" evidence="17"/>
<dbReference type="GO" id="GO:0000902">
    <property type="term" value="P:cell morphogenesis"/>
    <property type="evidence" value="ECO:0007669"/>
    <property type="project" value="UniProtKB-UniRule"/>
</dbReference>
<evidence type="ECO:0000256" key="4">
    <source>
        <dbReference type="ARBA" id="ARBA00022679"/>
    </source>
</evidence>
<dbReference type="InterPro" id="IPR005882">
    <property type="entry name" value="Bifunctional_GlmU"/>
</dbReference>
<evidence type="ECO:0000256" key="9">
    <source>
        <dbReference type="ARBA" id="ARBA00022960"/>
    </source>
</evidence>
<evidence type="ECO:0000313" key="20">
    <source>
        <dbReference type="Proteomes" id="UP000620224"/>
    </source>
</evidence>
<feature type="binding site" evidence="17">
    <location>
        <position position="414"/>
    </location>
    <ligand>
        <name>UDP-N-acetyl-alpha-D-glucosamine</name>
        <dbReference type="ChEBI" id="CHEBI:57705"/>
    </ligand>
</feature>
<dbReference type="InterPro" id="IPR029044">
    <property type="entry name" value="Nucleotide-diphossugar_trans"/>
</dbReference>
<evidence type="ECO:0000256" key="8">
    <source>
        <dbReference type="ARBA" id="ARBA00022842"/>
    </source>
</evidence>
<keyword evidence="9 17" id="KW-0133">Cell shape</keyword>
<dbReference type="GO" id="GO:0071555">
    <property type="term" value="P:cell wall organization"/>
    <property type="evidence" value="ECO:0007669"/>
    <property type="project" value="UniProtKB-KW"/>
</dbReference>
<dbReference type="EMBL" id="BMUE01000028">
    <property type="protein sequence ID" value="GGW81718.1"/>
    <property type="molecule type" value="Genomic_DNA"/>
</dbReference>
<keyword evidence="8 17" id="KW-0460">Magnesium</keyword>
<dbReference type="GO" id="GO:0005737">
    <property type="term" value="C:cytoplasm"/>
    <property type="evidence" value="ECO:0007669"/>
    <property type="project" value="UniProtKB-SubCell"/>
</dbReference>
<feature type="region of interest" description="Pyrophosphorylase" evidence="17">
    <location>
        <begin position="1"/>
        <end position="260"/>
    </location>
</feature>
<feature type="binding site" evidence="17">
    <location>
        <position position="440"/>
    </location>
    <ligand>
        <name>UDP-N-acetyl-alpha-D-glucosamine</name>
        <dbReference type="ChEBI" id="CHEBI:57705"/>
    </ligand>
</feature>
<dbReference type="PANTHER" id="PTHR43584:SF3">
    <property type="entry name" value="BIFUNCTIONAL PROTEIN GLMU"/>
    <property type="match status" value="1"/>
</dbReference>
<feature type="region of interest" description="N-acetyltransferase" evidence="17">
    <location>
        <begin position="282"/>
        <end position="557"/>
    </location>
</feature>
<feature type="domain" description="MobA-like NTP transferase" evidence="18">
    <location>
        <begin position="27"/>
        <end position="158"/>
    </location>
</feature>
<evidence type="ECO:0000256" key="14">
    <source>
        <dbReference type="ARBA" id="ARBA00048247"/>
    </source>
</evidence>
<feature type="binding site" evidence="17">
    <location>
        <begin position="449"/>
        <end position="450"/>
    </location>
    <ligand>
        <name>acetyl-CoA</name>
        <dbReference type="ChEBI" id="CHEBI:57288"/>
    </ligand>
</feature>
<comment type="catalytic activity">
    <reaction evidence="15 17">
        <text>N-acetyl-alpha-D-glucosamine 1-phosphate + UTP + H(+) = UDP-N-acetyl-alpha-D-glucosamine + diphosphate</text>
        <dbReference type="Rhea" id="RHEA:13509"/>
        <dbReference type="ChEBI" id="CHEBI:15378"/>
        <dbReference type="ChEBI" id="CHEBI:33019"/>
        <dbReference type="ChEBI" id="CHEBI:46398"/>
        <dbReference type="ChEBI" id="CHEBI:57705"/>
        <dbReference type="ChEBI" id="CHEBI:57776"/>
        <dbReference type="EC" id="2.7.7.23"/>
    </reaction>
</comment>
<comment type="function">
    <text evidence="16 17">Catalyzes the last two sequential reactions in the de novo biosynthetic pathway for UDP-N-acetylglucosamine (UDP-GlcNAc). The C-terminal domain catalyzes the transfer of acetyl group from acetyl coenzyme A to glucosamine-1-phosphate (GlcN-1-P) to produce N-acetylglucosamine-1-phosphate (GlcNAc-1-P), which is converted into UDP-GlcNAc by the transfer of uridine 5-monophosphate (from uridine 5-triphosphate), a reaction catalyzed by the N-terminal domain.</text>
</comment>
<name>A0A918JIZ0_9ACTN</name>
<dbReference type="InterPro" id="IPR025877">
    <property type="entry name" value="MobA-like_NTP_Trfase"/>
</dbReference>
<evidence type="ECO:0000256" key="7">
    <source>
        <dbReference type="ARBA" id="ARBA00022737"/>
    </source>
</evidence>
<feature type="binding site" evidence="17">
    <location>
        <position position="429"/>
    </location>
    <ligand>
        <name>UDP-N-acetyl-alpha-D-glucosamine</name>
        <dbReference type="ChEBI" id="CHEBI:57705"/>
    </ligand>
</feature>
<comment type="pathway">
    <text evidence="17">Bacterial outer membrane biogenesis; LPS lipid A biosynthesis.</text>
</comment>
<comment type="similarity">
    <text evidence="1 17">In the C-terminal section; belongs to the transferase hexapeptide repeat family.</text>
</comment>
<comment type="cofactor">
    <cofactor evidence="17">
        <name>Mg(2+)</name>
        <dbReference type="ChEBI" id="CHEBI:18420"/>
    </cofactor>
    <text evidence="17">Binds 1 Mg(2+) ion per subunit.</text>
</comment>
<feature type="binding site" evidence="17">
    <location>
        <position position="131"/>
    </location>
    <ligand>
        <name>Mg(2+)</name>
        <dbReference type="ChEBI" id="CHEBI:18420"/>
    </ligand>
</feature>
<feature type="binding site" evidence="17">
    <location>
        <position position="396"/>
    </location>
    <ligand>
        <name>UDP-N-acetyl-alpha-D-glucosamine</name>
        <dbReference type="ChEBI" id="CHEBI:57705"/>
    </ligand>
</feature>
<evidence type="ECO:0000256" key="11">
    <source>
        <dbReference type="ARBA" id="ARBA00023268"/>
    </source>
</evidence>
<dbReference type="Gene3D" id="3.90.550.10">
    <property type="entry name" value="Spore Coat Polysaccharide Biosynthesis Protein SpsA, Chain A"/>
    <property type="match status" value="1"/>
</dbReference>
<evidence type="ECO:0000259" key="18">
    <source>
        <dbReference type="Pfam" id="PF12804"/>
    </source>
</evidence>
<dbReference type="HAMAP" id="MF_01631">
    <property type="entry name" value="GlmU"/>
    <property type="match status" value="1"/>
</dbReference>
<dbReference type="Proteomes" id="UP000620224">
    <property type="component" value="Unassembled WGS sequence"/>
</dbReference>
<feature type="region of interest" description="Linker" evidence="17">
    <location>
        <begin position="261"/>
        <end position="281"/>
    </location>
</feature>
<dbReference type="Gene3D" id="2.160.10.10">
    <property type="entry name" value="Hexapeptide repeat proteins"/>
    <property type="match status" value="2"/>
</dbReference>
<dbReference type="GO" id="GO:0008360">
    <property type="term" value="P:regulation of cell shape"/>
    <property type="evidence" value="ECO:0007669"/>
    <property type="project" value="UniProtKB-KW"/>
</dbReference>
<feature type="binding site" evidence="17">
    <location>
        <begin position="30"/>
        <end position="33"/>
    </location>
    <ligand>
        <name>UDP-N-acetyl-alpha-D-glucosamine</name>
        <dbReference type="ChEBI" id="CHEBI:57705"/>
    </ligand>
</feature>
<feature type="binding site" evidence="17">
    <location>
        <position position="101"/>
    </location>
    <ligand>
        <name>UDP-N-acetyl-alpha-D-glucosamine</name>
        <dbReference type="ChEBI" id="CHEBI:57705"/>
    </ligand>
</feature>
<organism evidence="19 20">
    <name type="scientific">Streptomyces lucensis JCM 4490</name>
    <dbReference type="NCBI Taxonomy" id="1306176"/>
    <lineage>
        <taxon>Bacteria</taxon>
        <taxon>Bacillati</taxon>
        <taxon>Actinomycetota</taxon>
        <taxon>Actinomycetes</taxon>
        <taxon>Kitasatosporales</taxon>
        <taxon>Streptomycetaceae</taxon>
        <taxon>Streptomyces</taxon>
    </lineage>
</organism>
<comment type="pathway">
    <text evidence="17">Nucleotide-sugar biosynthesis; UDP-N-acetyl-alpha-D-glucosamine biosynthesis; UDP-N-acetyl-alpha-D-glucosamine from N-acetyl-alpha-D-glucosamine 1-phosphate: step 1/1.</text>
</comment>
<evidence type="ECO:0000313" key="19">
    <source>
        <dbReference type="EMBL" id="GGW81718.1"/>
    </source>
</evidence>
<evidence type="ECO:0000256" key="16">
    <source>
        <dbReference type="ARBA" id="ARBA00049628"/>
    </source>
</evidence>
<dbReference type="EC" id="2.7.7.23" evidence="17"/>
<keyword evidence="11 17" id="KW-0511">Multifunctional enzyme</keyword>
<comment type="catalytic activity">
    <reaction evidence="14 17">
        <text>alpha-D-glucosamine 1-phosphate + acetyl-CoA = N-acetyl-alpha-D-glucosamine 1-phosphate + CoA + H(+)</text>
        <dbReference type="Rhea" id="RHEA:13725"/>
        <dbReference type="ChEBI" id="CHEBI:15378"/>
        <dbReference type="ChEBI" id="CHEBI:57287"/>
        <dbReference type="ChEBI" id="CHEBI:57288"/>
        <dbReference type="ChEBI" id="CHEBI:57776"/>
        <dbReference type="ChEBI" id="CHEBI:58516"/>
        <dbReference type="EC" id="2.3.1.157"/>
    </reaction>
</comment>
<comment type="subcellular location">
    <subcellularLocation>
        <location evidence="17">Cytoplasm</location>
    </subcellularLocation>
</comment>
<gene>
    <name evidence="17 19" type="primary">glmU</name>
    <name evidence="19" type="ORF">GCM10010503_68770</name>
</gene>
<dbReference type="Pfam" id="PF12804">
    <property type="entry name" value="NTP_transf_3"/>
    <property type="match status" value="1"/>
</dbReference>
<dbReference type="AlphaFoldDB" id="A0A918JIZ0"/>
<evidence type="ECO:0000256" key="12">
    <source>
        <dbReference type="ARBA" id="ARBA00023315"/>
    </source>
</evidence>
<evidence type="ECO:0000256" key="10">
    <source>
        <dbReference type="ARBA" id="ARBA00022984"/>
    </source>
</evidence>
<keyword evidence="10 17" id="KW-0573">Peptidoglycan synthesis</keyword>
<evidence type="ECO:0000256" key="13">
    <source>
        <dbReference type="ARBA" id="ARBA00023316"/>
    </source>
</evidence>
<dbReference type="GO" id="GO:0009245">
    <property type="term" value="P:lipid A biosynthetic process"/>
    <property type="evidence" value="ECO:0007669"/>
    <property type="project" value="UniProtKB-UniRule"/>
</dbReference>
<comment type="caution">
    <text evidence="17">Lacks conserved residue(s) required for the propagation of feature annotation.</text>
</comment>
<dbReference type="PANTHER" id="PTHR43584">
    <property type="entry name" value="NUCLEOTIDYL TRANSFERASE"/>
    <property type="match status" value="1"/>
</dbReference>
<sequence length="557" mass="58670">MISQSKTGGAAAGAEPPGASHARELAVVVLAAGRGERIGGGVQKVLREMGGRALLGHVLDAVVELRPQRTVVVTGRYREQVSAYLAEEFGDRATGWLTPVQEQQRGYGHALLVGLDALKDFTGTVVATIGDAPLLTAPTLRRLVADHEKSGNAMTLLSGRLRDTSGYSLVLRSEVGEFASLLAPDRGHRLEDDDRTREVGAGVYAFDAEILRDAFQYLLDSGSTAGEYLATVVDWLTEHDHRIGITVAEDPQDILGVNDQRQLSIARRAMRDRINAWWMAAGVDIVDPDSTWIDVQVTLERDVVIEANTRLHGRTTVREGATVGPDTELRDCAVQARARVFRSSAVGTTIGEGTTVGPHTSLESTTVGAGCLVSCSVVREAELADHVEVGPFASVRPDTRLADRSRIGTFVEIKNSTLGVGAKVPHLSYVGDADIGDGSNIGGLSGFANYDGRKKNRSVVGRNVRIGGQNGLIAPVTVGDGAYSGARALISKDVPPGALVISEGSIKQRNIPGWVQHNRPGSASAIAAALAQGEITDAADGGEAAARVAPDTAGHEG</sequence>
<feature type="active site" description="Proton acceptor" evidence="17">
    <location>
        <position position="426"/>
    </location>
</feature>
<evidence type="ECO:0000256" key="3">
    <source>
        <dbReference type="ARBA" id="ARBA00022490"/>
    </source>
</evidence>
<feature type="binding site" evidence="17">
    <location>
        <position position="44"/>
    </location>
    <ligand>
        <name>UDP-N-acetyl-alpha-D-glucosamine</name>
        <dbReference type="ChEBI" id="CHEBI:57705"/>
    </ligand>
</feature>
<proteinExistence type="inferred from homology"/>
<protein>
    <recommendedName>
        <fullName evidence="17">Bifunctional protein GlmU</fullName>
    </recommendedName>
    <domain>
        <recommendedName>
            <fullName evidence="17">UDP-N-acetylglucosamine pyrophosphorylase</fullName>
            <ecNumber evidence="17">2.7.7.23</ecNumber>
        </recommendedName>
        <alternativeName>
            <fullName evidence="17">N-acetylglucosamine-1-phosphate uridyltransferase</fullName>
        </alternativeName>
    </domain>
    <domain>
        <recommendedName>
            <fullName evidence="17">Glucosamine-1-phosphate N-acetyltransferase</fullName>
            <ecNumber evidence="17">2.3.1.157</ecNumber>
        </recommendedName>
    </domain>
</protein>
<dbReference type="InterPro" id="IPR050065">
    <property type="entry name" value="GlmU-like"/>
</dbReference>
<keyword evidence="3 17" id="KW-0963">Cytoplasm</keyword>
<keyword evidence="12 17" id="KW-0012">Acyltransferase</keyword>
<keyword evidence="6 17" id="KW-0479">Metal-binding</keyword>
<comment type="similarity">
    <text evidence="2 17">In the N-terminal section; belongs to the N-acetylglucosamine-1-phosphate uridyltransferase family.</text>
</comment>
<keyword evidence="4 17" id="KW-0808">Transferase</keyword>
<keyword evidence="7 17" id="KW-0677">Repeat</keyword>
<comment type="caution">
    <text evidence="19">The sequence shown here is derived from an EMBL/GenBank/DDBJ whole genome shotgun (WGS) entry which is preliminary data.</text>
</comment>
<keyword evidence="13 17" id="KW-0961">Cell wall biogenesis/degradation</keyword>
<feature type="binding site" evidence="17">
    <location>
        <position position="258"/>
    </location>
    <ligand>
        <name>UDP-N-acetyl-alpha-D-glucosamine</name>
        <dbReference type="ChEBI" id="CHEBI:57705"/>
    </ligand>
</feature>
<feature type="binding site" evidence="17">
    <location>
        <position position="486"/>
    </location>
    <ligand>
        <name>acetyl-CoA</name>
        <dbReference type="ChEBI" id="CHEBI:57288"/>
    </ligand>
</feature>
<dbReference type="SUPFAM" id="SSF53448">
    <property type="entry name" value="Nucleotide-diphospho-sugar transferases"/>
    <property type="match status" value="1"/>
</dbReference>
<reference evidence="19" key="1">
    <citation type="journal article" date="2014" name="Int. J. Syst. Evol. Microbiol.">
        <title>Complete genome sequence of Corynebacterium casei LMG S-19264T (=DSM 44701T), isolated from a smear-ripened cheese.</title>
        <authorList>
            <consortium name="US DOE Joint Genome Institute (JGI-PGF)"/>
            <person name="Walter F."/>
            <person name="Albersmeier A."/>
            <person name="Kalinowski J."/>
            <person name="Ruckert C."/>
        </authorList>
    </citation>
    <scope>NUCLEOTIDE SEQUENCE</scope>
    <source>
        <strain evidence="19">JCM 4490</strain>
    </source>
</reference>
<dbReference type="GO" id="GO:0006048">
    <property type="term" value="P:UDP-N-acetylglucosamine biosynthetic process"/>
    <property type="evidence" value="ECO:0007669"/>
    <property type="project" value="InterPro"/>
</dbReference>
<evidence type="ECO:0000256" key="6">
    <source>
        <dbReference type="ARBA" id="ARBA00022723"/>
    </source>
</evidence>
<dbReference type="InterPro" id="IPR011004">
    <property type="entry name" value="Trimer_LpxA-like_sf"/>
</dbReference>
<dbReference type="GO" id="GO:0009252">
    <property type="term" value="P:peptidoglycan biosynthetic process"/>
    <property type="evidence" value="ECO:0007669"/>
    <property type="project" value="UniProtKB-UniRule"/>
</dbReference>
<dbReference type="GO" id="GO:0016020">
    <property type="term" value="C:membrane"/>
    <property type="evidence" value="ECO:0007669"/>
    <property type="project" value="GOC"/>
</dbReference>
<evidence type="ECO:0000256" key="5">
    <source>
        <dbReference type="ARBA" id="ARBA00022695"/>
    </source>
</evidence>
<keyword evidence="20" id="KW-1185">Reference proteome</keyword>
<evidence type="ECO:0000256" key="17">
    <source>
        <dbReference type="HAMAP-Rule" id="MF_01631"/>
    </source>
</evidence>
<dbReference type="GO" id="GO:0019134">
    <property type="term" value="F:glucosamine-1-phosphate N-acetyltransferase activity"/>
    <property type="evidence" value="ECO:0007669"/>
    <property type="project" value="UniProtKB-UniRule"/>
</dbReference>
<evidence type="ECO:0000256" key="1">
    <source>
        <dbReference type="ARBA" id="ARBA00007707"/>
    </source>
</evidence>
<comment type="pathway">
    <text evidence="17">Nucleotide-sugar biosynthesis; UDP-N-acetyl-alpha-D-glucosamine biosynthesis; N-acetyl-alpha-D-glucosamine 1-phosphate from alpha-D-glucosamine 6-phosphate (route II): step 2/2.</text>
</comment>
<keyword evidence="5 17" id="KW-0548">Nucleotidyltransferase</keyword>
<comment type="subunit">
    <text evidence="17">Homotrimer.</text>
</comment>
<accession>A0A918JIZ0</accession>
<feature type="binding site" evidence="17">
    <location>
        <position position="258"/>
    </location>
    <ligand>
        <name>Mg(2+)</name>
        <dbReference type="ChEBI" id="CHEBI:18420"/>
    </ligand>
</feature>
<dbReference type="GO" id="GO:0000287">
    <property type="term" value="F:magnesium ion binding"/>
    <property type="evidence" value="ECO:0007669"/>
    <property type="project" value="UniProtKB-UniRule"/>
</dbReference>
<evidence type="ECO:0000256" key="15">
    <source>
        <dbReference type="ARBA" id="ARBA00048493"/>
    </source>
</evidence>
<dbReference type="RefSeq" id="WP_190019329.1">
    <property type="nucleotide sequence ID" value="NZ_BMUE01000028.1"/>
</dbReference>
<dbReference type="GO" id="GO:0003977">
    <property type="term" value="F:UDP-N-acetylglucosamine diphosphorylase activity"/>
    <property type="evidence" value="ECO:0007669"/>
    <property type="project" value="UniProtKB-UniRule"/>
</dbReference>
<reference evidence="19" key="2">
    <citation type="submission" date="2020-09" db="EMBL/GenBank/DDBJ databases">
        <authorList>
            <person name="Sun Q."/>
            <person name="Ohkuma M."/>
        </authorList>
    </citation>
    <scope>NUCLEOTIDE SEQUENCE</scope>
    <source>
        <strain evidence="19">JCM 4490</strain>
    </source>
</reference>
<dbReference type="SUPFAM" id="SSF51161">
    <property type="entry name" value="Trimeric LpxA-like enzymes"/>
    <property type="match status" value="2"/>
</dbReference>